<dbReference type="GO" id="GO:0003700">
    <property type="term" value="F:DNA-binding transcription factor activity"/>
    <property type="evidence" value="ECO:0007669"/>
    <property type="project" value="InterPro"/>
</dbReference>
<evidence type="ECO:0000256" key="1">
    <source>
        <dbReference type="ARBA" id="ARBA00023125"/>
    </source>
</evidence>
<dbReference type="InterPro" id="IPR000551">
    <property type="entry name" value="MerR-type_HTH_dom"/>
</dbReference>
<keyword evidence="4" id="KW-1185">Reference proteome</keyword>
<dbReference type="Pfam" id="PF13411">
    <property type="entry name" value="MerR_1"/>
    <property type="match status" value="1"/>
</dbReference>
<dbReference type="InterPro" id="IPR009061">
    <property type="entry name" value="DNA-bd_dom_put_sf"/>
</dbReference>
<dbReference type="EMBL" id="LILC01000013">
    <property type="protein sequence ID" value="KOO46369.1"/>
    <property type="molecule type" value="Genomic_DNA"/>
</dbReference>
<keyword evidence="1" id="KW-0238">DNA-binding</keyword>
<organism evidence="3 4">
    <name type="scientific">Priestia koreensis</name>
    <dbReference type="NCBI Taxonomy" id="284581"/>
    <lineage>
        <taxon>Bacteria</taxon>
        <taxon>Bacillati</taxon>
        <taxon>Bacillota</taxon>
        <taxon>Bacilli</taxon>
        <taxon>Bacillales</taxon>
        <taxon>Bacillaceae</taxon>
        <taxon>Priestia</taxon>
    </lineage>
</organism>
<proteinExistence type="predicted"/>
<name>A0A0M0L5P8_9BACI</name>
<dbReference type="SMART" id="SM00422">
    <property type="entry name" value="HTH_MERR"/>
    <property type="match status" value="1"/>
</dbReference>
<reference evidence="4" key="1">
    <citation type="submission" date="2015-08" db="EMBL/GenBank/DDBJ databases">
        <title>Fjat-14210 dsm16467.</title>
        <authorList>
            <person name="Liu B."/>
            <person name="Wang J."/>
            <person name="Zhu Y."/>
            <person name="Liu G."/>
            <person name="Chen Q."/>
            <person name="Chen Z."/>
            <person name="Lan J."/>
            <person name="Che J."/>
            <person name="Ge C."/>
            <person name="Shi H."/>
            <person name="Pan Z."/>
            <person name="Liu X."/>
        </authorList>
    </citation>
    <scope>NUCLEOTIDE SEQUENCE [LARGE SCALE GENOMIC DNA]</scope>
    <source>
        <strain evidence="4">DSM 16467</strain>
    </source>
</reference>
<dbReference type="PANTHER" id="PTHR30204">
    <property type="entry name" value="REDOX-CYCLING DRUG-SENSING TRANSCRIPTIONAL ACTIVATOR SOXR"/>
    <property type="match status" value="1"/>
</dbReference>
<dbReference type="InterPro" id="IPR047057">
    <property type="entry name" value="MerR_fam"/>
</dbReference>
<evidence type="ECO:0000313" key="3">
    <source>
        <dbReference type="EMBL" id="KOO46369.1"/>
    </source>
</evidence>
<dbReference type="STRING" id="284581.AMD01_11030"/>
<comment type="caution">
    <text evidence="3">The sequence shown here is derived from an EMBL/GenBank/DDBJ whole genome shotgun (WGS) entry which is preliminary data.</text>
</comment>
<dbReference type="SUPFAM" id="SSF46955">
    <property type="entry name" value="Putative DNA-binding domain"/>
    <property type="match status" value="1"/>
</dbReference>
<dbReference type="PATRIC" id="fig|284581.3.peg.2310"/>
<dbReference type="RefSeq" id="WP_053401452.1">
    <property type="nucleotide sequence ID" value="NZ_JAUKEN010000001.1"/>
</dbReference>
<dbReference type="PANTHER" id="PTHR30204:SF58">
    <property type="entry name" value="HTH-TYPE TRANSCRIPTIONAL REGULATOR YFMP"/>
    <property type="match status" value="1"/>
</dbReference>
<protein>
    <submittedName>
        <fullName evidence="3">MerR family transcriptional regulator</fullName>
    </submittedName>
</protein>
<dbReference type="PROSITE" id="PS50937">
    <property type="entry name" value="HTH_MERR_2"/>
    <property type="match status" value="1"/>
</dbReference>
<dbReference type="GO" id="GO:0003677">
    <property type="term" value="F:DNA binding"/>
    <property type="evidence" value="ECO:0007669"/>
    <property type="project" value="UniProtKB-KW"/>
</dbReference>
<dbReference type="AlphaFoldDB" id="A0A0M0L5P8"/>
<dbReference type="Gene3D" id="1.10.1660.10">
    <property type="match status" value="1"/>
</dbReference>
<gene>
    <name evidence="3" type="ORF">AMD01_11030</name>
</gene>
<accession>A0A0M0L5P8</accession>
<dbReference type="Proteomes" id="UP000037558">
    <property type="component" value="Unassembled WGS sequence"/>
</dbReference>
<sequence>MTLIMIDEVMKLTGLTKRAIRYYEEIGLIKPPQRTKGNIRQYTEEEVSALKKVVEAKEVLGFSLQELQHFMELKETIERDQAQGRLELKELEHFEEAVEEQLDMIHKKIKSMMLFQQELQELLEKTKRVKTEQY</sequence>
<evidence type="ECO:0000313" key="4">
    <source>
        <dbReference type="Proteomes" id="UP000037558"/>
    </source>
</evidence>
<feature type="domain" description="HTH merR-type" evidence="2">
    <location>
        <begin position="1"/>
        <end position="73"/>
    </location>
</feature>
<evidence type="ECO:0000259" key="2">
    <source>
        <dbReference type="PROSITE" id="PS50937"/>
    </source>
</evidence>